<evidence type="ECO:0000313" key="2">
    <source>
        <dbReference type="EMBL" id="ALV08374.1"/>
    </source>
</evidence>
<dbReference type="KEGG" id="rdp:RD2015_3923"/>
<proteinExistence type="predicted"/>
<dbReference type="OrthoDB" id="7065005at2"/>
<reference evidence="2 3" key="1">
    <citation type="submission" date="2015-12" db="EMBL/GenBank/DDBJ databases">
        <title>Complete genome of Roseateles depolymerans KCTC 42856.</title>
        <authorList>
            <person name="Kim K.M."/>
        </authorList>
    </citation>
    <scope>NUCLEOTIDE SEQUENCE [LARGE SCALE GENOMIC DNA]</scope>
    <source>
        <strain evidence="2 3">KCTC 42856</strain>
    </source>
</reference>
<feature type="domain" description="Lysozyme inhibitor LprI-like N-terminal" evidence="1">
    <location>
        <begin position="41"/>
        <end position="134"/>
    </location>
</feature>
<dbReference type="Pfam" id="PF07007">
    <property type="entry name" value="LprI"/>
    <property type="match status" value="1"/>
</dbReference>
<name>A0A0U3D465_9BURK</name>
<keyword evidence="3" id="KW-1185">Reference proteome</keyword>
<evidence type="ECO:0000259" key="1">
    <source>
        <dbReference type="Pfam" id="PF07007"/>
    </source>
</evidence>
<dbReference type="STRING" id="76731.RD2015_3923"/>
<dbReference type="Proteomes" id="UP000060699">
    <property type="component" value="Chromosome"/>
</dbReference>
<protein>
    <recommendedName>
        <fullName evidence="1">Lysozyme inhibitor LprI-like N-terminal domain-containing protein</fullName>
    </recommendedName>
</protein>
<evidence type="ECO:0000313" key="3">
    <source>
        <dbReference type="Proteomes" id="UP000060699"/>
    </source>
</evidence>
<organism evidence="2 3">
    <name type="scientific">Roseateles depolymerans</name>
    <dbReference type="NCBI Taxonomy" id="76731"/>
    <lineage>
        <taxon>Bacteria</taxon>
        <taxon>Pseudomonadati</taxon>
        <taxon>Pseudomonadota</taxon>
        <taxon>Betaproteobacteria</taxon>
        <taxon>Burkholderiales</taxon>
        <taxon>Sphaerotilaceae</taxon>
        <taxon>Roseateles</taxon>
    </lineage>
</organism>
<dbReference type="AlphaFoldDB" id="A0A0U3D465"/>
<gene>
    <name evidence="2" type="ORF">RD2015_3923</name>
</gene>
<dbReference type="RefSeq" id="WP_083525806.1">
    <property type="nucleotide sequence ID" value="NZ_CP013729.1"/>
</dbReference>
<dbReference type="EMBL" id="CP013729">
    <property type="protein sequence ID" value="ALV08374.1"/>
    <property type="molecule type" value="Genomic_DNA"/>
</dbReference>
<sequence precursor="true">MRTVMLVALLALGTSAFAQDTSDEIPTERELREACAFESSGVRECLDKKAKESEVTLKAAETAFATAVDRWDADAKYVTQTRKKLSDAAAAFVKYRAAQCAWATSLGGGAIGNALEMRRLACVAELNLRRADSLQSSAKELRPR</sequence>
<accession>A0A0U3D465</accession>
<dbReference type="Gene3D" id="1.20.1270.180">
    <property type="match status" value="1"/>
</dbReference>
<dbReference type="InterPro" id="IPR009739">
    <property type="entry name" value="LprI-like_N"/>
</dbReference>